<gene>
    <name evidence="1" type="ORF">XD93_0940</name>
</gene>
<comment type="caution">
    <text evidence="1">The sequence shown here is derived from an EMBL/GenBank/DDBJ whole genome shotgun (WGS) entry which is preliminary data.</text>
</comment>
<reference evidence="2" key="1">
    <citation type="journal article" date="2015" name="MBio">
        <title>Genome-Resolved Metagenomic Analysis Reveals Roles for Candidate Phyla and Other Microbial Community Members in Biogeochemical Transformations in Oil Reservoirs.</title>
        <authorList>
            <person name="Hu P."/>
            <person name="Tom L."/>
            <person name="Singh A."/>
            <person name="Thomas B.C."/>
            <person name="Baker B.J."/>
            <person name="Piceno Y.M."/>
            <person name="Andersen G.L."/>
            <person name="Banfield J.F."/>
        </authorList>
    </citation>
    <scope>NUCLEOTIDE SEQUENCE [LARGE SCALE GENOMIC DNA]</scope>
</reference>
<dbReference type="InterPro" id="IPR017850">
    <property type="entry name" value="Alkaline_phosphatase_core_sf"/>
</dbReference>
<evidence type="ECO:0000313" key="1">
    <source>
        <dbReference type="EMBL" id="KUK76391.1"/>
    </source>
</evidence>
<dbReference type="Gene3D" id="3.40.720.10">
    <property type="entry name" value="Alkaline Phosphatase, subunit A"/>
    <property type="match status" value="1"/>
</dbReference>
<name>A0A117LZR4_9BACT</name>
<dbReference type="AlphaFoldDB" id="A0A117LZR4"/>
<evidence type="ECO:0008006" key="3">
    <source>
        <dbReference type="Google" id="ProtNLM"/>
    </source>
</evidence>
<organism evidence="1 2">
    <name type="scientific">candidate division WS6 bacterium 34_10</name>
    <dbReference type="NCBI Taxonomy" id="1641389"/>
    <lineage>
        <taxon>Bacteria</taxon>
        <taxon>Candidatus Dojkabacteria</taxon>
    </lineage>
</organism>
<feature type="non-terminal residue" evidence="1">
    <location>
        <position position="36"/>
    </location>
</feature>
<evidence type="ECO:0000313" key="2">
    <source>
        <dbReference type="Proteomes" id="UP000053904"/>
    </source>
</evidence>
<dbReference type="Proteomes" id="UP000053904">
    <property type="component" value="Unassembled WGS sequence"/>
</dbReference>
<proteinExistence type="predicted"/>
<protein>
    <recommendedName>
        <fullName evidence="3">2,3-bisphosphoglycerate-independent phosphoglycerate mutase</fullName>
    </recommendedName>
</protein>
<dbReference type="EMBL" id="LGGO01000158">
    <property type="protein sequence ID" value="KUK76391.1"/>
    <property type="molecule type" value="Genomic_DNA"/>
</dbReference>
<sequence>MITKQKLLLVVMDGIGAAPKSAGNAVVRANPANLSS</sequence>
<accession>A0A117LZR4</accession>